<sequence>MSSNLVNEKPVSSFETCSLMAKLEGKQQRQLIREKLRSRPSSRSGSSERTHNKGPMLARPLSPARNFYTSEKTGSESSQPKVKAPTTTSSSGSSGRTSPAPKSSSRGSSPVGSPKMGRAPSPRRSRASSPTVTNRRGQSPQRQSFLELAEHVLQKRVQKALHARLFLLKNGPNSFLVGGDSPEHKFKVTIGEQNCNCNNGPFCIHLLFVMLRVFKVEENDPLLWSRTLKDFEVEELFQKYEMRKQRSLKHTQESSESPSKGGGGDAREGFLRIKKQSIASNDDDEMVCPICLLAMVEGESLVTCKTGCLNNLHHHCMARWAKECEFLNERLVCPLCRIEWHELLEKRATKPKQRKFVEKLKNRGQRFQSRPHQCDPESEGNPTAAANGIINDEPVLGRVLRDVNDPELAQLTLERNKGKNTCDRGTETRESDLCYPSNRNVDINLKKDKRLANNTLKNCSILSHGDKDEAEAVACALELSLTEKPLPFVPGLMPSEADDDTIVCVQVQPKDEQINSTEVDNRREYQENFQWVKGEHLGTGAFSTCYQAWDRATGTIMAVKQISFMRNSVAEQEKVAASITKEIELMASLSHPNVVRLLGATRQGCHFNMFLEWMPAGSVSNVLELYGAFEEPLILKYTRQVLRGLVYLHKRGVIHRDLKGANLLLDSTGHHIRIADLGTAAKMSSQFTGTEEFKGQVLGTIAFMAPEVLRGETYGRSCDVWSLGCCIFEMATGEPPWEASKVSNSLQLIFRIASAKSPPDLPEHLSSELKDLILGCLQALPSARPTSNDLLHHSVFNVG</sequence>
<keyword evidence="1" id="KW-0808">Transferase</keyword>
<gene>
    <name evidence="13" type="ORF">HOLleu_14601</name>
</gene>
<dbReference type="InterPro" id="IPR013083">
    <property type="entry name" value="Znf_RING/FYVE/PHD"/>
</dbReference>
<feature type="compositionally biased region" description="Polar residues" evidence="9">
    <location>
        <begin position="67"/>
        <end position="80"/>
    </location>
</feature>
<dbReference type="PROSITE" id="PS50966">
    <property type="entry name" value="ZF_SWIM"/>
    <property type="match status" value="1"/>
</dbReference>
<dbReference type="SUPFAM" id="SSF56112">
    <property type="entry name" value="Protein kinase-like (PK-like)"/>
    <property type="match status" value="1"/>
</dbReference>
<feature type="region of interest" description="Disordered" evidence="9">
    <location>
        <begin position="367"/>
        <end position="387"/>
    </location>
</feature>
<dbReference type="InterPro" id="IPR001841">
    <property type="entry name" value="Znf_RING"/>
</dbReference>
<dbReference type="InterPro" id="IPR017441">
    <property type="entry name" value="Protein_kinase_ATP_BS"/>
</dbReference>
<dbReference type="GO" id="GO:0004672">
    <property type="term" value="F:protein kinase activity"/>
    <property type="evidence" value="ECO:0007669"/>
    <property type="project" value="InterPro"/>
</dbReference>
<evidence type="ECO:0000256" key="3">
    <source>
        <dbReference type="ARBA" id="ARBA00022771"/>
    </source>
</evidence>
<accession>A0A9Q1C8X9</accession>
<organism evidence="13 14">
    <name type="scientific">Holothuria leucospilota</name>
    <name type="common">Black long sea cucumber</name>
    <name type="synonym">Mertensiothuria leucospilota</name>
    <dbReference type="NCBI Taxonomy" id="206669"/>
    <lineage>
        <taxon>Eukaryota</taxon>
        <taxon>Metazoa</taxon>
        <taxon>Echinodermata</taxon>
        <taxon>Eleutherozoa</taxon>
        <taxon>Echinozoa</taxon>
        <taxon>Holothuroidea</taxon>
        <taxon>Aspidochirotacea</taxon>
        <taxon>Aspidochirotida</taxon>
        <taxon>Holothuriidae</taxon>
        <taxon>Holothuria</taxon>
    </lineage>
</organism>
<dbReference type="PROSITE" id="PS50011">
    <property type="entry name" value="PROTEIN_KINASE_DOM"/>
    <property type="match status" value="1"/>
</dbReference>
<keyword evidence="5" id="KW-0862">Zinc</keyword>
<feature type="binding site" evidence="8">
    <location>
        <position position="560"/>
    </location>
    <ligand>
        <name>ATP</name>
        <dbReference type="ChEBI" id="CHEBI:30616"/>
    </ligand>
</feature>
<dbReference type="OrthoDB" id="266718at2759"/>
<evidence type="ECO:0000259" key="12">
    <source>
        <dbReference type="PROSITE" id="PS50966"/>
    </source>
</evidence>
<dbReference type="Gene3D" id="3.30.40.10">
    <property type="entry name" value="Zinc/RING finger domain, C3HC4 (zinc finger)"/>
    <property type="match status" value="1"/>
</dbReference>
<dbReference type="Pfam" id="PF00069">
    <property type="entry name" value="Pkinase"/>
    <property type="match status" value="1"/>
</dbReference>
<evidence type="ECO:0000256" key="2">
    <source>
        <dbReference type="ARBA" id="ARBA00022741"/>
    </source>
</evidence>
<evidence type="ECO:0000256" key="7">
    <source>
        <dbReference type="PROSITE-ProRule" id="PRU00175"/>
    </source>
</evidence>
<dbReference type="EMBL" id="JAIZAY010000006">
    <property type="protein sequence ID" value="KAJ8040340.1"/>
    <property type="molecule type" value="Genomic_DNA"/>
</dbReference>
<dbReference type="GO" id="GO:0008270">
    <property type="term" value="F:zinc ion binding"/>
    <property type="evidence" value="ECO:0007669"/>
    <property type="project" value="UniProtKB-KW"/>
</dbReference>
<feature type="domain" description="RING-type" evidence="11">
    <location>
        <begin position="288"/>
        <end position="337"/>
    </location>
</feature>
<keyword evidence="2 8" id="KW-0547">Nucleotide-binding</keyword>
<dbReference type="PANTHER" id="PTHR48016">
    <property type="entry name" value="MAP KINASE KINASE KINASE SSK2-RELATED-RELATED"/>
    <property type="match status" value="1"/>
</dbReference>
<dbReference type="CDD" id="cd16494">
    <property type="entry name" value="RING-CH-C4HC3_ZSWM2"/>
    <property type="match status" value="1"/>
</dbReference>
<name>A0A9Q1C8X9_HOLLE</name>
<keyword evidence="4 13" id="KW-0418">Kinase</keyword>
<evidence type="ECO:0000256" key="5">
    <source>
        <dbReference type="ARBA" id="ARBA00022833"/>
    </source>
</evidence>
<dbReference type="PROSITE" id="PS50089">
    <property type="entry name" value="ZF_RING_2"/>
    <property type="match status" value="1"/>
</dbReference>
<dbReference type="InterPro" id="IPR050538">
    <property type="entry name" value="MAP_kinase_kinase_kinase"/>
</dbReference>
<dbReference type="InterPro" id="IPR011009">
    <property type="entry name" value="Kinase-like_dom_sf"/>
</dbReference>
<feature type="compositionally biased region" description="Polar residues" evidence="9">
    <location>
        <begin position="131"/>
        <end position="142"/>
    </location>
</feature>
<evidence type="ECO:0000256" key="4">
    <source>
        <dbReference type="ARBA" id="ARBA00022777"/>
    </source>
</evidence>
<evidence type="ECO:0000256" key="1">
    <source>
        <dbReference type="ARBA" id="ARBA00022679"/>
    </source>
</evidence>
<evidence type="ECO:0000256" key="8">
    <source>
        <dbReference type="PROSITE-ProRule" id="PRU10141"/>
    </source>
</evidence>
<protein>
    <submittedName>
        <fullName evidence="13">Mitogen-activated protein kinase kinase kinase 1</fullName>
    </submittedName>
</protein>
<dbReference type="GO" id="GO:0005524">
    <property type="term" value="F:ATP binding"/>
    <property type="evidence" value="ECO:0007669"/>
    <property type="project" value="UniProtKB-UniRule"/>
</dbReference>
<comment type="caution">
    <text evidence="13">The sequence shown here is derived from an EMBL/GenBank/DDBJ whole genome shotgun (WGS) entry which is preliminary data.</text>
</comment>
<evidence type="ECO:0000259" key="11">
    <source>
        <dbReference type="PROSITE" id="PS50089"/>
    </source>
</evidence>
<feature type="region of interest" description="Disordered" evidence="9">
    <location>
        <begin position="247"/>
        <end position="267"/>
    </location>
</feature>
<reference evidence="13" key="1">
    <citation type="submission" date="2021-10" db="EMBL/GenBank/DDBJ databases">
        <title>Tropical sea cucumber genome reveals ecological adaptation and Cuvierian tubules defense mechanism.</title>
        <authorList>
            <person name="Chen T."/>
        </authorList>
    </citation>
    <scope>NUCLEOTIDE SEQUENCE</scope>
    <source>
        <strain evidence="13">Nanhai2018</strain>
        <tissue evidence="13">Muscle</tissue>
    </source>
</reference>
<feature type="domain" description="Protein kinase" evidence="10">
    <location>
        <begin position="531"/>
        <end position="796"/>
    </location>
</feature>
<dbReference type="PROSITE" id="PS00107">
    <property type="entry name" value="PROTEIN_KINASE_ATP"/>
    <property type="match status" value="1"/>
</dbReference>
<keyword evidence="3 7" id="KW-0863">Zinc-finger</keyword>
<dbReference type="SMART" id="SM00220">
    <property type="entry name" value="S_TKc"/>
    <property type="match status" value="1"/>
</dbReference>
<dbReference type="InterPro" id="IPR007527">
    <property type="entry name" value="Znf_SWIM"/>
</dbReference>
<dbReference type="FunFam" id="1.10.510.10:FF:000286">
    <property type="entry name" value="Mitogen-activated protein kinase kinase kinase 1 (Predicted)"/>
    <property type="match status" value="1"/>
</dbReference>
<feature type="compositionally biased region" description="Low complexity" evidence="9">
    <location>
        <begin position="86"/>
        <end position="120"/>
    </location>
</feature>
<dbReference type="InterPro" id="IPR008271">
    <property type="entry name" value="Ser/Thr_kinase_AS"/>
</dbReference>
<proteinExistence type="predicted"/>
<evidence type="ECO:0000313" key="14">
    <source>
        <dbReference type="Proteomes" id="UP001152320"/>
    </source>
</evidence>
<dbReference type="InterPro" id="IPR000719">
    <property type="entry name" value="Prot_kinase_dom"/>
</dbReference>
<feature type="region of interest" description="Disordered" evidence="9">
    <location>
        <begin position="24"/>
        <end position="142"/>
    </location>
</feature>
<evidence type="ECO:0000256" key="9">
    <source>
        <dbReference type="SAM" id="MobiDB-lite"/>
    </source>
</evidence>
<dbReference type="Proteomes" id="UP001152320">
    <property type="component" value="Chromosome 6"/>
</dbReference>
<keyword evidence="14" id="KW-1185">Reference proteome</keyword>
<dbReference type="AlphaFoldDB" id="A0A9Q1C8X9"/>
<feature type="compositionally biased region" description="Basic and acidic residues" evidence="9">
    <location>
        <begin position="24"/>
        <end position="37"/>
    </location>
</feature>
<dbReference type="PANTHER" id="PTHR48016:SF56">
    <property type="entry name" value="MAPKK KINASE"/>
    <property type="match status" value="1"/>
</dbReference>
<feature type="domain" description="SWIM-type" evidence="12">
    <location>
        <begin position="186"/>
        <end position="214"/>
    </location>
</feature>
<keyword evidence="3 7" id="KW-0479">Metal-binding</keyword>
<keyword evidence="6 8" id="KW-0067">ATP-binding</keyword>
<dbReference type="Gene3D" id="1.10.510.10">
    <property type="entry name" value="Transferase(Phosphotransferase) domain 1"/>
    <property type="match status" value="1"/>
</dbReference>
<dbReference type="SUPFAM" id="SSF57850">
    <property type="entry name" value="RING/U-box"/>
    <property type="match status" value="1"/>
</dbReference>
<evidence type="ECO:0000313" key="13">
    <source>
        <dbReference type="EMBL" id="KAJ8040340.1"/>
    </source>
</evidence>
<evidence type="ECO:0000259" key="10">
    <source>
        <dbReference type="PROSITE" id="PS50011"/>
    </source>
</evidence>
<evidence type="ECO:0000256" key="6">
    <source>
        <dbReference type="ARBA" id="ARBA00022840"/>
    </source>
</evidence>
<dbReference type="PROSITE" id="PS00108">
    <property type="entry name" value="PROTEIN_KINASE_ST"/>
    <property type="match status" value="1"/>
</dbReference>